<keyword evidence="4" id="KW-1185">Reference proteome</keyword>
<name>A0A835Y6N9_9CHLO</name>
<evidence type="ECO:0000313" key="3">
    <source>
        <dbReference type="EMBL" id="KAG2495728.1"/>
    </source>
</evidence>
<evidence type="ECO:0000256" key="2">
    <source>
        <dbReference type="SAM" id="SignalP"/>
    </source>
</evidence>
<feature type="region of interest" description="Disordered" evidence="1">
    <location>
        <begin position="111"/>
        <end position="134"/>
    </location>
</feature>
<sequence>MQTLQSCSRLLAVLVAPILQPSDPPAGAPGAAGGSSGAAGGPGGPAAGPAGGAGGAAAVGEPLEVVDPEAAPDDDADPELNCHACACLRAVLLSSFLVLSLSKAAAEAITGQAAPQAPNPAPPPGSPADKERRRQQVLQRVFVGELVAAIEASGVMEHMARATLAAAVWLDGIEDPEDPHLTLSAALAALCVADSGPSYGLPPCMYGLPMPGEEGPEEVEKDSVVPEVRQTGGRQPIFSHTVQALVEGLSRAPTAAPWIRSLRAAKLLLRVARWAVESGRVWTEASAEEAEQASEEEEEEEEEEPASEEEEEAEGRRPVGPRRPPASSSEVLVVEPEPEPEAGQGADEDGGGEEEEEEEEKGDTPPSQVLVGTAEVVSTAARSLARVDKLLAAEAPGGAAVQRAAAERWRVAVDAALHASRWAQDQEGIKALGDLFDPLIQGREMRADGSLPPEPPPALVSALAGGIVWGVEGLLRAAGREGFAGAAAALAADLLGPERRPGVLLRRLLAYGPPDEAAALVITIGKVLRTAEAEVAERTDTRASQNLLFMCSSLYRVHPDVEETDLQKRLTPGMGAADRQLSLMLMRSAVEWVPVMARLAQITTAHVFEGRLGTRSDTMTWFPRLSSFATGALIWFRMIPRLLELGRSGEGPSGSGGGAGATAPAAGPSAAAAATAAAAGPSTSAAAASDGGGYAALAALLLREAVPTIGALLRLTELWSPGASSAGPEPERVRMHAAAFVMQVFDVASALAVVAPDEVRRAAQESAASKRKGAASEPAAAVAGGWRSQVITGLMTKLRDNHKARNTDSELGLKALASLLSKWARGEDASADVPMLVSRAVSDSSRRALRRLPPPESALSLLPACANPGCTRLDGDSEADLPLPLSAGDGPGGARRFCSERCRSLACGGAGAGRGAGAGNC</sequence>
<feature type="compositionally biased region" description="Gly residues" evidence="1">
    <location>
        <begin position="30"/>
        <end position="56"/>
    </location>
</feature>
<dbReference type="PANTHER" id="PTHR48125">
    <property type="entry name" value="LP07818P1"/>
    <property type="match status" value="1"/>
</dbReference>
<dbReference type="Proteomes" id="UP000612055">
    <property type="component" value="Unassembled WGS sequence"/>
</dbReference>
<evidence type="ECO:0000313" key="4">
    <source>
        <dbReference type="Proteomes" id="UP000612055"/>
    </source>
</evidence>
<organism evidence="3 4">
    <name type="scientific">Edaphochlamys debaryana</name>
    <dbReference type="NCBI Taxonomy" id="47281"/>
    <lineage>
        <taxon>Eukaryota</taxon>
        <taxon>Viridiplantae</taxon>
        <taxon>Chlorophyta</taxon>
        <taxon>core chlorophytes</taxon>
        <taxon>Chlorophyceae</taxon>
        <taxon>CS clade</taxon>
        <taxon>Chlamydomonadales</taxon>
        <taxon>Chlamydomonadales incertae sedis</taxon>
        <taxon>Edaphochlamys</taxon>
    </lineage>
</organism>
<feature type="chain" id="PRO_5032687361" evidence="2">
    <location>
        <begin position="22"/>
        <end position="921"/>
    </location>
</feature>
<dbReference type="EMBL" id="JAEHOE010000023">
    <property type="protein sequence ID" value="KAG2495728.1"/>
    <property type="molecule type" value="Genomic_DNA"/>
</dbReference>
<dbReference type="AlphaFoldDB" id="A0A835Y6N9"/>
<evidence type="ECO:0000256" key="1">
    <source>
        <dbReference type="SAM" id="MobiDB-lite"/>
    </source>
</evidence>
<accession>A0A835Y6N9</accession>
<reference evidence="3" key="1">
    <citation type="journal article" date="2020" name="bioRxiv">
        <title>Comparative genomics of Chlamydomonas.</title>
        <authorList>
            <person name="Craig R.J."/>
            <person name="Hasan A.R."/>
            <person name="Ness R.W."/>
            <person name="Keightley P.D."/>
        </authorList>
    </citation>
    <scope>NUCLEOTIDE SEQUENCE</scope>
    <source>
        <strain evidence="3">CCAP 11/70</strain>
    </source>
</reference>
<gene>
    <name evidence="3" type="ORF">HYH03_006326</name>
</gene>
<feature type="compositionally biased region" description="Pro residues" evidence="1">
    <location>
        <begin position="117"/>
        <end position="126"/>
    </location>
</feature>
<proteinExistence type="predicted"/>
<keyword evidence="2" id="KW-0732">Signal</keyword>
<feature type="region of interest" description="Disordered" evidence="1">
    <location>
        <begin position="22"/>
        <end position="56"/>
    </location>
</feature>
<protein>
    <submittedName>
        <fullName evidence="3">Uncharacterized protein</fullName>
    </submittedName>
</protein>
<feature type="compositionally biased region" description="Acidic residues" evidence="1">
    <location>
        <begin position="336"/>
        <end position="361"/>
    </location>
</feature>
<dbReference type="PANTHER" id="PTHR48125:SF10">
    <property type="entry name" value="OS12G0136300 PROTEIN"/>
    <property type="match status" value="1"/>
</dbReference>
<feature type="region of interest" description="Disordered" evidence="1">
    <location>
        <begin position="281"/>
        <end position="371"/>
    </location>
</feature>
<feature type="signal peptide" evidence="2">
    <location>
        <begin position="1"/>
        <end position="21"/>
    </location>
</feature>
<comment type="caution">
    <text evidence="3">The sequence shown here is derived from an EMBL/GenBank/DDBJ whole genome shotgun (WGS) entry which is preliminary data.</text>
</comment>
<feature type="compositionally biased region" description="Acidic residues" evidence="1">
    <location>
        <begin position="286"/>
        <end position="313"/>
    </location>
</feature>
<feature type="compositionally biased region" description="Low complexity" evidence="1">
    <location>
        <begin position="325"/>
        <end position="335"/>
    </location>
</feature>